<dbReference type="Pfam" id="PF01189">
    <property type="entry name" value="Methyltr_RsmB-F"/>
    <property type="match status" value="1"/>
</dbReference>
<keyword evidence="6 13" id="KW-0489">Methyltransferase</keyword>
<dbReference type="GO" id="GO:0006355">
    <property type="term" value="P:regulation of DNA-templated transcription"/>
    <property type="evidence" value="ECO:0007669"/>
    <property type="project" value="InterPro"/>
</dbReference>
<dbReference type="InterPro" id="IPR054728">
    <property type="entry name" value="RsmB-like_ferredoxin"/>
</dbReference>
<evidence type="ECO:0000256" key="13">
    <source>
        <dbReference type="PROSITE-ProRule" id="PRU01023"/>
    </source>
</evidence>
<dbReference type="PROSITE" id="PS51686">
    <property type="entry name" value="SAM_MT_RSMB_NOP"/>
    <property type="match status" value="1"/>
</dbReference>
<proteinExistence type="inferred from homology"/>
<evidence type="ECO:0000313" key="15">
    <source>
        <dbReference type="EMBL" id="EMZ36550.1"/>
    </source>
</evidence>
<dbReference type="NCBIfam" id="NF011494">
    <property type="entry name" value="PRK14902.1"/>
    <property type="match status" value="1"/>
</dbReference>
<keyword evidence="5" id="KW-0698">rRNA processing</keyword>
<evidence type="ECO:0000256" key="7">
    <source>
        <dbReference type="ARBA" id="ARBA00022679"/>
    </source>
</evidence>
<dbReference type="Pfam" id="PF22458">
    <property type="entry name" value="RsmF-B_ferredox"/>
    <property type="match status" value="1"/>
</dbReference>
<comment type="similarity">
    <text evidence="13">Belongs to the class I-like SAM-binding methyltransferase superfamily. RsmB/NOP family.</text>
</comment>
<evidence type="ECO:0000256" key="3">
    <source>
        <dbReference type="ARBA" id="ARBA00012140"/>
    </source>
</evidence>
<dbReference type="GO" id="GO:0008649">
    <property type="term" value="F:rRNA methyltransferase activity"/>
    <property type="evidence" value="ECO:0007669"/>
    <property type="project" value="InterPro"/>
</dbReference>
<protein>
    <recommendedName>
        <fullName evidence="3">16S rRNA (cytosine(967)-C(5))-methyltransferase</fullName>
        <ecNumber evidence="3">2.1.1.176</ecNumber>
    </recommendedName>
    <alternativeName>
        <fullName evidence="10">16S rRNA m5C967 methyltransferase</fullName>
    </alternativeName>
    <alternativeName>
        <fullName evidence="11">rRNA (cytosine-C(5)-)-methyltransferase RsmB</fullName>
    </alternativeName>
</protein>
<evidence type="ECO:0000313" key="16">
    <source>
        <dbReference type="Proteomes" id="UP000012589"/>
    </source>
</evidence>
<dbReference type="Gene3D" id="1.10.940.10">
    <property type="entry name" value="NusB-like"/>
    <property type="match status" value="1"/>
</dbReference>
<dbReference type="EC" id="2.1.1.176" evidence="3"/>
<dbReference type="Pfam" id="PF01029">
    <property type="entry name" value="NusB"/>
    <property type="match status" value="1"/>
</dbReference>
<dbReference type="SUPFAM" id="SSF53335">
    <property type="entry name" value="S-adenosyl-L-methionine-dependent methyltransferases"/>
    <property type="match status" value="1"/>
</dbReference>
<reference evidence="15 16" key="1">
    <citation type="journal article" date="2014" name="Genome Announc.">
        <title>Draft genome sequences of the altered schaedler flora, a defined bacterial community from gnotobiotic mice.</title>
        <authorList>
            <person name="Wannemuehler M.J."/>
            <person name="Overstreet A.M."/>
            <person name="Ward D.V."/>
            <person name="Phillips G.J."/>
        </authorList>
    </citation>
    <scope>NUCLEOTIDE SEQUENCE [LARGE SCALE GENOMIC DNA]</scope>
    <source>
        <strain evidence="15 16">ASF492</strain>
    </source>
</reference>
<dbReference type="SUPFAM" id="SSF48013">
    <property type="entry name" value="NusB-like"/>
    <property type="match status" value="1"/>
</dbReference>
<dbReference type="PATRIC" id="fig|1235802.3.peg.985"/>
<dbReference type="Gene3D" id="3.30.70.1170">
    <property type="entry name" value="Sun protein, domain 3"/>
    <property type="match status" value="1"/>
</dbReference>
<dbReference type="NCBIfam" id="TIGR00563">
    <property type="entry name" value="rsmB"/>
    <property type="match status" value="1"/>
</dbReference>
<dbReference type="InterPro" id="IPR004573">
    <property type="entry name" value="rRNA_ssu_MeTfrase_B"/>
</dbReference>
<dbReference type="Gene3D" id="3.40.50.150">
    <property type="entry name" value="Vaccinia Virus protein VP39"/>
    <property type="match status" value="1"/>
</dbReference>
<dbReference type="PANTHER" id="PTHR22807:SF53">
    <property type="entry name" value="RIBOSOMAL RNA SMALL SUBUNIT METHYLTRANSFERASE B-RELATED"/>
    <property type="match status" value="1"/>
</dbReference>
<feature type="binding site" evidence="13">
    <location>
        <position position="323"/>
    </location>
    <ligand>
        <name>S-adenosyl-L-methionine</name>
        <dbReference type="ChEBI" id="CHEBI:59789"/>
    </ligand>
</feature>
<dbReference type="InterPro" id="IPR023267">
    <property type="entry name" value="RCMT"/>
</dbReference>
<gene>
    <name evidence="15" type="ORF">C823_00918</name>
</gene>
<keyword evidence="7 13" id="KW-0808">Transferase</keyword>
<dbReference type="OrthoDB" id="9810297at2"/>
<dbReference type="InterPro" id="IPR049560">
    <property type="entry name" value="MeTrfase_RsmB-F_NOP2_cat"/>
</dbReference>
<evidence type="ECO:0000256" key="1">
    <source>
        <dbReference type="ARBA" id="ARBA00002724"/>
    </source>
</evidence>
<feature type="binding site" evidence="13">
    <location>
        <position position="341"/>
    </location>
    <ligand>
        <name>S-adenosyl-L-methionine</name>
        <dbReference type="ChEBI" id="CHEBI:59789"/>
    </ligand>
</feature>
<evidence type="ECO:0000256" key="8">
    <source>
        <dbReference type="ARBA" id="ARBA00022691"/>
    </source>
</evidence>
<dbReference type="STRING" id="1235802.C823_00918"/>
<dbReference type="GO" id="GO:0005737">
    <property type="term" value="C:cytoplasm"/>
    <property type="evidence" value="ECO:0007669"/>
    <property type="project" value="UniProtKB-SubCell"/>
</dbReference>
<evidence type="ECO:0000256" key="5">
    <source>
        <dbReference type="ARBA" id="ARBA00022552"/>
    </source>
</evidence>
<comment type="catalytic activity">
    <reaction evidence="12">
        <text>cytidine(967) in 16S rRNA + S-adenosyl-L-methionine = 5-methylcytidine(967) in 16S rRNA + S-adenosyl-L-homocysteine + H(+)</text>
        <dbReference type="Rhea" id="RHEA:42748"/>
        <dbReference type="Rhea" id="RHEA-COMP:10219"/>
        <dbReference type="Rhea" id="RHEA-COMP:10220"/>
        <dbReference type="ChEBI" id="CHEBI:15378"/>
        <dbReference type="ChEBI" id="CHEBI:57856"/>
        <dbReference type="ChEBI" id="CHEBI:59789"/>
        <dbReference type="ChEBI" id="CHEBI:74483"/>
        <dbReference type="ChEBI" id="CHEBI:82748"/>
        <dbReference type="EC" id="2.1.1.176"/>
    </reaction>
</comment>
<organism evidence="15 16">
    <name type="scientific">Eubacterium plexicaudatum ASF492</name>
    <dbReference type="NCBI Taxonomy" id="1235802"/>
    <lineage>
        <taxon>Bacteria</taxon>
        <taxon>Bacillati</taxon>
        <taxon>Bacillota</taxon>
        <taxon>Clostridia</taxon>
        <taxon>Eubacteriales</taxon>
        <taxon>Eubacteriaceae</taxon>
        <taxon>Eubacterium</taxon>
    </lineage>
</organism>
<evidence type="ECO:0000259" key="14">
    <source>
        <dbReference type="PROSITE" id="PS51686"/>
    </source>
</evidence>
<evidence type="ECO:0000256" key="2">
    <source>
        <dbReference type="ARBA" id="ARBA00004496"/>
    </source>
</evidence>
<dbReference type="InterPro" id="IPR029063">
    <property type="entry name" value="SAM-dependent_MTases_sf"/>
</dbReference>
<dbReference type="eggNOG" id="COG0144">
    <property type="taxonomic scope" value="Bacteria"/>
</dbReference>
<evidence type="ECO:0000256" key="10">
    <source>
        <dbReference type="ARBA" id="ARBA00030399"/>
    </source>
</evidence>
<dbReference type="AlphaFoldDB" id="N2BDW7"/>
<keyword evidence="8 13" id="KW-0949">S-adenosyl-L-methionine</keyword>
<keyword evidence="4" id="KW-0963">Cytoplasm</keyword>
<dbReference type="InterPro" id="IPR001678">
    <property type="entry name" value="MeTrfase_RsmB-F_NOP2_dom"/>
</dbReference>
<feature type="binding site" evidence="13">
    <location>
        <begin position="270"/>
        <end position="276"/>
    </location>
    <ligand>
        <name>S-adenosyl-L-methionine</name>
        <dbReference type="ChEBI" id="CHEBI:59789"/>
    </ligand>
</feature>
<comment type="function">
    <text evidence="1">Specifically methylates the cytosine at position 967 (m5C967) of 16S rRNA.</text>
</comment>
<keyword evidence="9 13" id="KW-0694">RNA-binding</keyword>
<dbReference type="PANTHER" id="PTHR22807">
    <property type="entry name" value="NOP2 YEAST -RELATED NOL1/NOP2/FMU SUN DOMAIN-CONTAINING"/>
    <property type="match status" value="1"/>
</dbReference>
<dbReference type="HOGENOM" id="CLU_005316_0_1_9"/>
<comment type="caution">
    <text evidence="15">The sequence shown here is derived from an EMBL/GenBank/DDBJ whole genome shotgun (WGS) entry which is preliminary data.</text>
</comment>
<dbReference type="InterPro" id="IPR006027">
    <property type="entry name" value="NusB_RsmB_TIM44"/>
</dbReference>
<dbReference type="GO" id="GO:0003723">
    <property type="term" value="F:RNA binding"/>
    <property type="evidence" value="ECO:0007669"/>
    <property type="project" value="UniProtKB-UniRule"/>
</dbReference>
<name>N2BDW7_9FIRM</name>
<comment type="subcellular location">
    <subcellularLocation>
        <location evidence="2">Cytoplasm</location>
    </subcellularLocation>
</comment>
<feature type="domain" description="SAM-dependent MTase RsmB/NOP-type" evidence="14">
    <location>
        <begin position="180"/>
        <end position="450"/>
    </location>
</feature>
<dbReference type="PRINTS" id="PR02008">
    <property type="entry name" value="RCMTFAMILY"/>
</dbReference>
<feature type="active site" description="Nucleophile" evidence="13">
    <location>
        <position position="394"/>
    </location>
</feature>
<dbReference type="EMBL" id="AQFT01000023">
    <property type="protein sequence ID" value="EMZ36550.1"/>
    <property type="molecule type" value="Genomic_DNA"/>
</dbReference>
<dbReference type="InterPro" id="IPR035926">
    <property type="entry name" value="NusB-like_sf"/>
</dbReference>
<feature type="binding site" evidence="13">
    <location>
        <position position="294"/>
    </location>
    <ligand>
        <name>S-adenosyl-L-methionine</name>
        <dbReference type="ChEBI" id="CHEBI:59789"/>
    </ligand>
</feature>
<accession>N2BDW7</accession>
<evidence type="ECO:0000256" key="4">
    <source>
        <dbReference type="ARBA" id="ARBA00022490"/>
    </source>
</evidence>
<keyword evidence="16" id="KW-1185">Reference proteome</keyword>
<dbReference type="Proteomes" id="UP000012589">
    <property type="component" value="Unassembled WGS sequence"/>
</dbReference>
<evidence type="ECO:0000256" key="12">
    <source>
        <dbReference type="ARBA" id="ARBA00047283"/>
    </source>
</evidence>
<evidence type="ECO:0000256" key="11">
    <source>
        <dbReference type="ARBA" id="ARBA00031088"/>
    </source>
</evidence>
<sequence length="450" mass="51345">MADSVNIRELVLDALLSVTKEGSYSHIVTKQILDKYRYLDKKDRAFFTRMTEGTLENLIRIDYIIDRFSKVPVRKMKPVVRCIIQSAVYQIHFMDAVPDSAACDEAVKLAKKRGFRNLSGFVNGVLRSISRGKDGIDWPDPEKDSEMWLSVHYSIPRWMIRMWKEQFEQAGIPPETFERMLEAFLSPAPITIRTNTNRVTPQELLRMLQEAGVDAVLCEELPYAIRISGYDHLQALPGFEEGLFYVQDLSSMLVAETAAPKEDEFVMDVCAAPGGKAVHMAQMMHGTGRVLARDLTQHKVDMLLDNMRRCRIADSNMQAQVWDAGILDETLVHKADLVVADLPCSGLGVMRRKKDIRFHMTPEKITELARLQQEILRVVCRYVKPGGRMIYSTCTISRQENEENISRFLREHPDFVLVSSRQILPEQGAGDGFYIAELLNRQEISENSVE</sequence>
<evidence type="ECO:0000256" key="9">
    <source>
        <dbReference type="ARBA" id="ARBA00022884"/>
    </source>
</evidence>
<dbReference type="eggNOG" id="COG0781">
    <property type="taxonomic scope" value="Bacteria"/>
</dbReference>
<evidence type="ECO:0000256" key="6">
    <source>
        <dbReference type="ARBA" id="ARBA00022603"/>
    </source>
</evidence>